<evidence type="ECO:0000313" key="2">
    <source>
        <dbReference type="Proteomes" id="UP000475117"/>
    </source>
</evidence>
<dbReference type="AlphaFoldDB" id="A0A6B3LBM4"/>
<reference evidence="1 2" key="1">
    <citation type="submission" date="2020-12" db="EMBL/GenBank/DDBJ databases">
        <title>Sulforoseuscoccus oceanibium gen. nov., sp. nov., a representative of the phylum Verrucomicrobia with special cytoplasmic membrane, and proposal of Sulforoseuscoccusaceae fam. nov.</title>
        <authorList>
            <person name="Xi F."/>
        </authorList>
    </citation>
    <scope>NUCLEOTIDE SEQUENCE [LARGE SCALE GENOMIC DNA]</scope>
    <source>
        <strain evidence="1 2">T37</strain>
    </source>
</reference>
<sequence length="154" mass="17346">MNRSATNALFAIRNLATLLAARSEDTTTLRRIIDFTNDRGRWQKAHGLLDQIRSKTSKALSRGDKKLEAQYRFEEVCVKTLYNFGRYSAPFDPDSPYWIIPNALRAGELLGFTTTEILDQIKVDDETSESTKNIQAEQVGTANRDNAGCCPQDL</sequence>
<proteinExistence type="predicted"/>
<accession>A0A6B3LBM4</accession>
<dbReference type="EMBL" id="CP066776">
    <property type="protein sequence ID" value="QQL44079.1"/>
    <property type="molecule type" value="Genomic_DNA"/>
</dbReference>
<dbReference type="Proteomes" id="UP000475117">
    <property type="component" value="Chromosome"/>
</dbReference>
<organism evidence="1 2">
    <name type="scientific">Sulfuriroseicoccus oceanibius</name>
    <dbReference type="NCBI Taxonomy" id="2707525"/>
    <lineage>
        <taxon>Bacteria</taxon>
        <taxon>Pseudomonadati</taxon>
        <taxon>Verrucomicrobiota</taxon>
        <taxon>Verrucomicrobiia</taxon>
        <taxon>Verrucomicrobiales</taxon>
        <taxon>Verrucomicrobiaceae</taxon>
        <taxon>Sulfuriroseicoccus</taxon>
    </lineage>
</organism>
<dbReference type="KEGG" id="soa:G3M56_009250"/>
<evidence type="ECO:0000313" key="1">
    <source>
        <dbReference type="EMBL" id="QQL44079.1"/>
    </source>
</evidence>
<dbReference type="RefSeq" id="WP_164365730.1">
    <property type="nucleotide sequence ID" value="NZ_CP066776.1"/>
</dbReference>
<name>A0A6B3LBM4_9BACT</name>
<protein>
    <submittedName>
        <fullName evidence="1">Uncharacterized protein</fullName>
    </submittedName>
</protein>
<keyword evidence="2" id="KW-1185">Reference proteome</keyword>
<gene>
    <name evidence="1" type="ORF">G3M56_009250</name>
</gene>